<evidence type="ECO:0000313" key="8">
    <source>
        <dbReference type="Proteomes" id="UP000010866"/>
    </source>
</evidence>
<dbReference type="AlphaFoldDB" id="L0L1Q1"/>
<accession>L0L1Q1</accession>
<dbReference type="EMBL" id="CP003362">
    <property type="protein sequence ID" value="AGB50308.1"/>
    <property type="molecule type" value="Genomic_DNA"/>
</dbReference>
<dbReference type="GO" id="GO:0005886">
    <property type="term" value="C:plasma membrane"/>
    <property type="evidence" value="ECO:0007669"/>
    <property type="project" value="UniProtKB-SubCell"/>
</dbReference>
<evidence type="ECO:0000313" key="7">
    <source>
        <dbReference type="EMBL" id="AGB50308.1"/>
    </source>
</evidence>
<feature type="transmembrane region" description="Helical" evidence="6">
    <location>
        <begin position="12"/>
        <end position="36"/>
    </location>
</feature>
<evidence type="ECO:0000256" key="2">
    <source>
        <dbReference type="ARBA" id="ARBA00022475"/>
    </source>
</evidence>
<dbReference type="HOGENOM" id="CLU_113758_2_1_2"/>
<comment type="subcellular location">
    <subcellularLocation>
        <location evidence="1">Cell membrane</location>
        <topology evidence="1">Multi-pass membrane protein</topology>
    </subcellularLocation>
</comment>
<dbReference type="KEGG" id="mhz:Metho_2144"/>
<evidence type="ECO:0000256" key="3">
    <source>
        <dbReference type="ARBA" id="ARBA00022692"/>
    </source>
</evidence>
<protein>
    <submittedName>
        <fullName evidence="7">Putative membrane protein</fullName>
    </submittedName>
</protein>
<keyword evidence="8" id="KW-1185">Reference proteome</keyword>
<dbReference type="GeneID" id="14406657"/>
<dbReference type="Proteomes" id="UP000010866">
    <property type="component" value="Chromosome"/>
</dbReference>
<gene>
    <name evidence="7" type="ordered locus">Metho_2144</name>
</gene>
<dbReference type="RefSeq" id="WP_015325473.1">
    <property type="nucleotide sequence ID" value="NC_019977.1"/>
</dbReference>
<keyword evidence="2" id="KW-1003">Cell membrane</keyword>
<keyword evidence="5 6" id="KW-0472">Membrane</keyword>
<feature type="transmembrane region" description="Helical" evidence="6">
    <location>
        <begin position="81"/>
        <end position="101"/>
    </location>
</feature>
<dbReference type="STRING" id="867904.Metho_2144"/>
<reference evidence="8" key="1">
    <citation type="submission" date="2012-02" db="EMBL/GenBank/DDBJ databases">
        <title>Complete sequence of chromosome of Methanomethylovorans hollandica DSM 15978.</title>
        <authorList>
            <person name="Lucas S."/>
            <person name="Copeland A."/>
            <person name="Lapidus A."/>
            <person name="Glavina del Rio T."/>
            <person name="Dalin E."/>
            <person name="Tice H."/>
            <person name="Bruce D."/>
            <person name="Goodwin L."/>
            <person name="Pitluck S."/>
            <person name="Peters L."/>
            <person name="Mikhailova N."/>
            <person name="Held B."/>
            <person name="Kyrpides N."/>
            <person name="Mavromatis K."/>
            <person name="Ivanova N."/>
            <person name="Brettin T."/>
            <person name="Detter J.C."/>
            <person name="Han C."/>
            <person name="Larimer F."/>
            <person name="Land M."/>
            <person name="Hauser L."/>
            <person name="Markowitz V."/>
            <person name="Cheng J.-F."/>
            <person name="Hugenholtz P."/>
            <person name="Woyke T."/>
            <person name="Wu D."/>
            <person name="Spring S."/>
            <person name="Schroeder M."/>
            <person name="Brambilla E."/>
            <person name="Klenk H.-P."/>
            <person name="Eisen J.A."/>
        </authorList>
    </citation>
    <scope>NUCLEOTIDE SEQUENCE [LARGE SCALE GENOMIC DNA]</scope>
    <source>
        <strain evidence="8">DSM 15978 / NBRC 107637 / DMS1</strain>
    </source>
</reference>
<evidence type="ECO:0000256" key="1">
    <source>
        <dbReference type="ARBA" id="ARBA00004651"/>
    </source>
</evidence>
<organism evidence="7 8">
    <name type="scientific">Methanomethylovorans hollandica (strain DSM 15978 / NBRC 107637 / DMS1)</name>
    <dbReference type="NCBI Taxonomy" id="867904"/>
    <lineage>
        <taxon>Archaea</taxon>
        <taxon>Methanobacteriati</taxon>
        <taxon>Methanobacteriota</taxon>
        <taxon>Stenosarchaea group</taxon>
        <taxon>Methanomicrobia</taxon>
        <taxon>Methanosarcinales</taxon>
        <taxon>Methanosarcinaceae</taxon>
        <taxon>Methanomethylovorans</taxon>
    </lineage>
</organism>
<sequence length="140" mass="15616">MMKYVSGFQKLVIKAIILMMIVVILSSTLEIGWIILSDLVNPPVMFLNVKEVLDIFGLFFLVLIGIELLETIKMIINESTLNVDVIILVGITAIVRKVMIIDLKTTPPMFLVGMGILVIALAGAYYLINKSGKEFRCELK</sequence>
<keyword evidence="3 6" id="KW-0812">Transmembrane</keyword>
<name>L0L1Q1_METHD</name>
<evidence type="ECO:0000256" key="6">
    <source>
        <dbReference type="SAM" id="Phobius"/>
    </source>
</evidence>
<feature type="transmembrane region" description="Helical" evidence="6">
    <location>
        <begin position="107"/>
        <end position="128"/>
    </location>
</feature>
<dbReference type="OrthoDB" id="124579at2157"/>
<feature type="transmembrane region" description="Helical" evidence="6">
    <location>
        <begin position="52"/>
        <end position="69"/>
    </location>
</feature>
<evidence type="ECO:0000256" key="5">
    <source>
        <dbReference type="ARBA" id="ARBA00023136"/>
    </source>
</evidence>
<dbReference type="Pfam" id="PF06146">
    <property type="entry name" value="PsiE"/>
    <property type="match status" value="1"/>
</dbReference>
<keyword evidence="4 6" id="KW-1133">Transmembrane helix</keyword>
<evidence type="ECO:0000256" key="4">
    <source>
        <dbReference type="ARBA" id="ARBA00022989"/>
    </source>
</evidence>
<proteinExistence type="predicted"/>
<dbReference type="InterPro" id="IPR020948">
    <property type="entry name" value="P_starv_induced_PsiE-like"/>
</dbReference>